<gene>
    <name evidence="1" type="ORF">O7A05_16425</name>
</gene>
<proteinExistence type="predicted"/>
<dbReference type="EMBL" id="JAPYKO010000011">
    <property type="protein sequence ID" value="MEI9403740.1"/>
    <property type="molecule type" value="Genomic_DNA"/>
</dbReference>
<protein>
    <recommendedName>
        <fullName evidence="3">Phosphohydrolase-associated domain-containing protein</fullName>
    </recommendedName>
</protein>
<accession>A0ABU8KE77</accession>
<name>A0ABU8KE77_9HYPH</name>
<keyword evidence="2" id="KW-1185">Reference proteome</keyword>
<evidence type="ECO:0000313" key="2">
    <source>
        <dbReference type="Proteomes" id="UP001366503"/>
    </source>
</evidence>
<dbReference type="RefSeq" id="WP_337094096.1">
    <property type="nucleotide sequence ID" value="NZ_JAPYKO010000011.1"/>
</dbReference>
<reference evidence="1 2" key="1">
    <citation type="submission" date="2022-12" db="EMBL/GenBank/DDBJ databases">
        <authorList>
            <person name="Muema E."/>
        </authorList>
    </citation>
    <scope>NUCLEOTIDE SEQUENCE [LARGE SCALE GENOMIC DNA]</scope>
    <source>
        <strain evidence="2">1330</strain>
    </source>
</reference>
<evidence type="ECO:0008006" key="3">
    <source>
        <dbReference type="Google" id="ProtNLM"/>
    </source>
</evidence>
<organism evidence="1 2">
    <name type="scientific">Mesorhizobium argentiipisi</name>
    <dbReference type="NCBI Taxonomy" id="3015175"/>
    <lineage>
        <taxon>Bacteria</taxon>
        <taxon>Pseudomonadati</taxon>
        <taxon>Pseudomonadota</taxon>
        <taxon>Alphaproteobacteria</taxon>
        <taxon>Hyphomicrobiales</taxon>
        <taxon>Phyllobacteriaceae</taxon>
        <taxon>Mesorhizobium</taxon>
    </lineage>
</organism>
<sequence>MPITRLSKGAFTPDEVSFLGRVLELSAGANETEEQRERRALRIIANYMAGITDERELAELSRRPLGR</sequence>
<evidence type="ECO:0000313" key="1">
    <source>
        <dbReference type="EMBL" id="MEI9403740.1"/>
    </source>
</evidence>
<comment type="caution">
    <text evidence="1">The sequence shown here is derived from an EMBL/GenBank/DDBJ whole genome shotgun (WGS) entry which is preliminary data.</text>
</comment>
<dbReference type="Proteomes" id="UP001366503">
    <property type="component" value="Unassembled WGS sequence"/>
</dbReference>